<evidence type="ECO:0000259" key="4">
    <source>
        <dbReference type="PROSITE" id="PS50234"/>
    </source>
</evidence>
<dbReference type="AlphaFoldDB" id="A0A839ULE8"/>
<dbReference type="PANTHER" id="PTHR45737">
    <property type="entry name" value="VON WILLEBRAND FACTOR A DOMAIN-CONTAINING PROTEIN 5A"/>
    <property type="match status" value="1"/>
</dbReference>
<feature type="compositionally biased region" description="Low complexity" evidence="1">
    <location>
        <begin position="638"/>
        <end position="653"/>
    </location>
</feature>
<comment type="caution">
    <text evidence="5">The sequence shown here is derived from an EMBL/GenBank/DDBJ whole genome shotgun (WGS) entry which is preliminary data.</text>
</comment>
<dbReference type="Proteomes" id="UP000559987">
    <property type="component" value="Unassembled WGS sequence"/>
</dbReference>
<feature type="compositionally biased region" description="Acidic residues" evidence="1">
    <location>
        <begin position="528"/>
        <end position="540"/>
    </location>
</feature>
<organism evidence="5 6">
    <name type="scientific">Simiduia aestuariiviva</name>
    <dbReference type="NCBI Taxonomy" id="1510459"/>
    <lineage>
        <taxon>Bacteria</taxon>
        <taxon>Pseudomonadati</taxon>
        <taxon>Pseudomonadota</taxon>
        <taxon>Gammaproteobacteria</taxon>
        <taxon>Cellvibrionales</taxon>
        <taxon>Cellvibrionaceae</taxon>
        <taxon>Simiduia</taxon>
    </lineage>
</organism>
<evidence type="ECO:0000313" key="6">
    <source>
        <dbReference type="Proteomes" id="UP000559987"/>
    </source>
</evidence>
<evidence type="ECO:0000256" key="2">
    <source>
        <dbReference type="SAM" id="Phobius"/>
    </source>
</evidence>
<feature type="signal peptide" evidence="3">
    <location>
        <begin position="1"/>
        <end position="21"/>
    </location>
</feature>
<name>A0A839ULE8_9GAMM</name>
<dbReference type="PROSITE" id="PS50234">
    <property type="entry name" value="VWFA"/>
    <property type="match status" value="1"/>
</dbReference>
<evidence type="ECO:0000256" key="1">
    <source>
        <dbReference type="SAM" id="MobiDB-lite"/>
    </source>
</evidence>
<dbReference type="EMBL" id="JACHXZ010000003">
    <property type="protein sequence ID" value="MBB3168994.1"/>
    <property type="molecule type" value="Genomic_DNA"/>
</dbReference>
<feature type="region of interest" description="Disordered" evidence="1">
    <location>
        <begin position="490"/>
        <end position="549"/>
    </location>
</feature>
<gene>
    <name evidence="5" type="ORF">FHS30_002202</name>
</gene>
<dbReference type="Pfam" id="PF00092">
    <property type="entry name" value="VWA"/>
    <property type="match status" value="1"/>
</dbReference>
<feature type="transmembrane region" description="Helical" evidence="2">
    <location>
        <begin position="556"/>
        <end position="577"/>
    </location>
</feature>
<feature type="domain" description="VWFA" evidence="4">
    <location>
        <begin position="29"/>
        <end position="211"/>
    </location>
</feature>
<dbReference type="PANTHER" id="PTHR45737:SF6">
    <property type="entry name" value="VON WILLEBRAND FACTOR A DOMAIN-CONTAINING PROTEIN 5A"/>
    <property type="match status" value="1"/>
</dbReference>
<dbReference type="CDD" id="cd00198">
    <property type="entry name" value="vWFA"/>
    <property type="match status" value="1"/>
</dbReference>
<sequence length="676" mass="74420">MKQMPVLWLLLAALVSPVAQAQIETQQADVRVIIDISGSMKQNDPENLRRPALELLINMIPAGSKAGVWTFGQYVNMLVPHRVVDDQWRKDATAKVAQVNSVGLFTNIGGALERAAKDGGKPEPGFKTNIILLTDGMVDVSRDPAENAKEWRRIVDLVLPSLKGEQVKIHTVALSDNADQELMNALSLGTDGIAAVANNASELTKIFMRALAQSAPADEVALDENKFLVDSSIEEFTALIFRAVPDQQTQLLSPDQKFYQADTKDPYIAWYRASDHDLVTIKQPIEGEWLVRADLDPDSKITIVSNLKLLVKPMVNNLFEGEQAELQFLLQDTGKTLSDARFLRLLNIEAELTQGDQSLWREKLSDALPPGNGIYRRRLDQFNSEGQYLLRLKVDGKSFSREFTHNFAVRPPFRVARERQDNGDQLISVSANGQTLDKTRTVVVAKVREPGGRSSIQPLVLTPTDNWELLLSPDRDGDYEVDLRISAVDTEGGKFDHHPDPVKFQHPEGGDPFAQKTPVVEPTPEPTVEPEPEPEPEPEVAEAPAPEADTGQTKKWLLYGALAFGNLLVLGLAYFAWRAVMGGKKVIEDDDIEDESLDAEIEAELSEAPKLEDLAEEAPAMSMEDTPAVDLESESAAEDLASASEAPTEPAPEFTLDDLAPGKDADDEPSEGEEKT</sequence>
<protein>
    <submittedName>
        <fullName evidence="5">Uncharacterized protein (TIGR03503 family)</fullName>
    </submittedName>
</protein>
<dbReference type="SMART" id="SM00327">
    <property type="entry name" value="VWA"/>
    <property type="match status" value="1"/>
</dbReference>
<evidence type="ECO:0000256" key="3">
    <source>
        <dbReference type="SAM" id="SignalP"/>
    </source>
</evidence>
<dbReference type="RefSeq" id="WP_183910495.1">
    <property type="nucleotide sequence ID" value="NZ_JACHXZ010000003.1"/>
</dbReference>
<reference evidence="5 6" key="1">
    <citation type="submission" date="2020-08" db="EMBL/GenBank/DDBJ databases">
        <title>Genomic Encyclopedia of Type Strains, Phase III (KMG-III): the genomes of soil and plant-associated and newly described type strains.</title>
        <authorList>
            <person name="Whitman W."/>
        </authorList>
    </citation>
    <scope>NUCLEOTIDE SEQUENCE [LARGE SCALE GENOMIC DNA]</scope>
    <source>
        <strain evidence="5 6">CECT 8571</strain>
    </source>
</reference>
<feature type="compositionally biased region" description="Basic and acidic residues" evidence="1">
    <location>
        <begin position="491"/>
        <end position="509"/>
    </location>
</feature>
<feature type="compositionally biased region" description="Acidic residues" evidence="1">
    <location>
        <begin position="665"/>
        <end position="676"/>
    </location>
</feature>
<dbReference type="SUPFAM" id="SSF53300">
    <property type="entry name" value="vWA-like"/>
    <property type="match status" value="1"/>
</dbReference>
<keyword evidence="2" id="KW-0472">Membrane</keyword>
<keyword evidence="2" id="KW-0812">Transmembrane</keyword>
<dbReference type="InterPro" id="IPR036465">
    <property type="entry name" value="vWFA_dom_sf"/>
</dbReference>
<feature type="chain" id="PRO_5033041775" evidence="3">
    <location>
        <begin position="22"/>
        <end position="676"/>
    </location>
</feature>
<feature type="region of interest" description="Disordered" evidence="1">
    <location>
        <begin position="604"/>
        <end position="676"/>
    </location>
</feature>
<keyword evidence="3" id="KW-0732">Signal</keyword>
<keyword evidence="6" id="KW-1185">Reference proteome</keyword>
<keyword evidence="2" id="KW-1133">Transmembrane helix</keyword>
<proteinExistence type="predicted"/>
<dbReference type="InterPro" id="IPR002035">
    <property type="entry name" value="VWF_A"/>
</dbReference>
<dbReference type="Gene3D" id="3.40.50.410">
    <property type="entry name" value="von Willebrand factor, type A domain"/>
    <property type="match status" value="1"/>
</dbReference>
<accession>A0A839ULE8</accession>
<evidence type="ECO:0000313" key="5">
    <source>
        <dbReference type="EMBL" id="MBB3168994.1"/>
    </source>
</evidence>